<keyword evidence="2" id="KW-0695">RNA-directed DNA polymerase</keyword>
<dbReference type="EMBL" id="SNRW01033382">
    <property type="protein sequence ID" value="KAA6356197.1"/>
    <property type="molecule type" value="Genomic_DNA"/>
</dbReference>
<dbReference type="InterPro" id="IPR000477">
    <property type="entry name" value="RT_dom"/>
</dbReference>
<dbReference type="PROSITE" id="PS50878">
    <property type="entry name" value="RT_POL"/>
    <property type="match status" value="1"/>
</dbReference>
<evidence type="ECO:0000259" key="1">
    <source>
        <dbReference type="PROSITE" id="PS50878"/>
    </source>
</evidence>
<dbReference type="InterPro" id="IPR043128">
    <property type="entry name" value="Rev_trsase/Diguanyl_cyclase"/>
</dbReference>
<dbReference type="Proteomes" id="UP000324800">
    <property type="component" value="Unassembled WGS sequence"/>
</dbReference>
<dbReference type="Gene3D" id="3.10.10.10">
    <property type="entry name" value="HIV Type 1 Reverse Transcriptase, subunit A, domain 1"/>
    <property type="match status" value="1"/>
</dbReference>
<dbReference type="Pfam" id="PF00078">
    <property type="entry name" value="RVT_1"/>
    <property type="match status" value="1"/>
</dbReference>
<gene>
    <name evidence="2" type="ORF">EZS28_048276</name>
</gene>
<dbReference type="OrthoDB" id="7462124at2759"/>
<dbReference type="PANTHER" id="PTHR33050">
    <property type="entry name" value="REVERSE TRANSCRIPTASE DOMAIN-CONTAINING PROTEIN"/>
    <property type="match status" value="1"/>
</dbReference>
<evidence type="ECO:0000313" key="2">
    <source>
        <dbReference type="EMBL" id="KAA6356197.1"/>
    </source>
</evidence>
<keyword evidence="2" id="KW-0808">Transferase</keyword>
<dbReference type="PANTHER" id="PTHR33050:SF7">
    <property type="entry name" value="RIBONUCLEASE H"/>
    <property type="match status" value="1"/>
</dbReference>
<dbReference type="InterPro" id="IPR043502">
    <property type="entry name" value="DNA/RNA_pol_sf"/>
</dbReference>
<proteinExistence type="predicted"/>
<feature type="non-terminal residue" evidence="2">
    <location>
        <position position="396"/>
    </location>
</feature>
<reference evidence="2 3" key="1">
    <citation type="submission" date="2019-03" db="EMBL/GenBank/DDBJ databases">
        <title>Single cell metagenomics reveals metabolic interactions within the superorganism composed of flagellate Streblomastix strix and complex community of Bacteroidetes bacteria on its surface.</title>
        <authorList>
            <person name="Treitli S.C."/>
            <person name="Kolisko M."/>
            <person name="Husnik F."/>
            <person name="Keeling P."/>
            <person name="Hampl V."/>
        </authorList>
    </citation>
    <scope>NUCLEOTIDE SEQUENCE [LARGE SCALE GENOMIC DNA]</scope>
    <source>
        <strain evidence="2">ST1C</strain>
    </source>
</reference>
<keyword evidence="2" id="KW-0548">Nucleotidyltransferase</keyword>
<dbReference type="Gene3D" id="3.30.70.270">
    <property type="match status" value="1"/>
</dbReference>
<dbReference type="GO" id="GO:0003964">
    <property type="term" value="F:RNA-directed DNA polymerase activity"/>
    <property type="evidence" value="ECO:0007669"/>
    <property type="project" value="UniProtKB-KW"/>
</dbReference>
<sequence>AYQEMLKEELEEGIVVPIQENQVKWWNHTFLIKKPNGTWRKILDASKLNKEIEKLHFKMHELEEVQYLANQMDYATSLDLKSAFHHITVSLNSIPYLAFNFNNNNYAYKAMPFGTKHSPIFFAEAIESILRQIRIHSEIKILNYCDDILLIHQDKQSLKTQTMEVMKTMEQFGWTISIDKCETEPKQVITFLGWIWNLKKMNIKLSEERKSKMIQALKDWCNTIYKSKNVKIRQLAALIGRLNFLRPQIKEASLYLIELDKAKTQALKTSSWDGIMTVNKIVIKELKSWIRRIGDNQPQSLINKAITCMLTTDASPQGWGATLIYENQIELIQHDCLSEKEAEMTSNAKEIKAIYYGLLRFEQVFKKMQDQAVLIRSDNTTAVYDIGKWKAKESLT</sequence>
<evidence type="ECO:0000313" key="3">
    <source>
        <dbReference type="Proteomes" id="UP000324800"/>
    </source>
</evidence>
<feature type="domain" description="Reverse transcriptase" evidence="1">
    <location>
        <begin position="13"/>
        <end position="196"/>
    </location>
</feature>
<name>A0A5J4TDD1_9EUKA</name>
<dbReference type="InterPro" id="IPR052055">
    <property type="entry name" value="Hepadnavirus_pol/RT"/>
</dbReference>
<feature type="non-terminal residue" evidence="2">
    <location>
        <position position="1"/>
    </location>
</feature>
<dbReference type="AlphaFoldDB" id="A0A5J4TDD1"/>
<protein>
    <submittedName>
        <fullName evidence="2">Putative reverse transcriptase</fullName>
    </submittedName>
</protein>
<dbReference type="SUPFAM" id="SSF56672">
    <property type="entry name" value="DNA/RNA polymerases"/>
    <property type="match status" value="1"/>
</dbReference>
<accession>A0A5J4TDD1</accession>
<comment type="caution">
    <text evidence="2">The sequence shown here is derived from an EMBL/GenBank/DDBJ whole genome shotgun (WGS) entry which is preliminary data.</text>
</comment>
<organism evidence="2 3">
    <name type="scientific">Streblomastix strix</name>
    <dbReference type="NCBI Taxonomy" id="222440"/>
    <lineage>
        <taxon>Eukaryota</taxon>
        <taxon>Metamonada</taxon>
        <taxon>Preaxostyla</taxon>
        <taxon>Oxymonadida</taxon>
        <taxon>Streblomastigidae</taxon>
        <taxon>Streblomastix</taxon>
    </lineage>
</organism>